<organism evidence="2 3">
    <name type="scientific">Desulfosporosinus hippei DSM 8344</name>
    <dbReference type="NCBI Taxonomy" id="1121419"/>
    <lineage>
        <taxon>Bacteria</taxon>
        <taxon>Bacillati</taxon>
        <taxon>Bacillota</taxon>
        <taxon>Clostridia</taxon>
        <taxon>Eubacteriales</taxon>
        <taxon>Desulfitobacteriaceae</taxon>
        <taxon>Desulfosporosinus</taxon>
    </lineage>
</organism>
<dbReference type="Gene3D" id="3.90.79.10">
    <property type="entry name" value="Nucleoside Triphosphate Pyrophosphohydrolase"/>
    <property type="match status" value="1"/>
</dbReference>
<dbReference type="SUPFAM" id="SSF46785">
    <property type="entry name" value="Winged helix' DNA-binding domain"/>
    <property type="match status" value="1"/>
</dbReference>
<dbReference type="PANTHER" id="PTHR43736:SF4">
    <property type="entry name" value="SLR1690 PROTEIN"/>
    <property type="match status" value="1"/>
</dbReference>
<dbReference type="AlphaFoldDB" id="A0A1G7V6X4"/>
<dbReference type="Proteomes" id="UP000198656">
    <property type="component" value="Unassembled WGS sequence"/>
</dbReference>
<evidence type="ECO:0000313" key="2">
    <source>
        <dbReference type="EMBL" id="SDG55516.1"/>
    </source>
</evidence>
<dbReference type="EMBL" id="FNCP01000004">
    <property type="protein sequence ID" value="SDG55516.1"/>
    <property type="molecule type" value="Genomic_DNA"/>
</dbReference>
<name>A0A1G7V6X4_9FIRM</name>
<dbReference type="Pfam" id="PF00293">
    <property type="entry name" value="NUDIX"/>
    <property type="match status" value="1"/>
</dbReference>
<feature type="domain" description="Nudix hydrolase" evidence="1">
    <location>
        <begin position="11"/>
        <end position="153"/>
    </location>
</feature>
<proteinExistence type="predicted"/>
<dbReference type="RefSeq" id="WP_092330589.1">
    <property type="nucleotide sequence ID" value="NZ_FNCP01000004.1"/>
</dbReference>
<accession>A0A1G7V6X4</accession>
<dbReference type="InterPro" id="IPR054105">
    <property type="entry name" value="WHD_NrtR"/>
</dbReference>
<dbReference type="InterPro" id="IPR036388">
    <property type="entry name" value="WH-like_DNA-bd_sf"/>
</dbReference>
<dbReference type="PROSITE" id="PS51462">
    <property type="entry name" value="NUDIX"/>
    <property type="match status" value="1"/>
</dbReference>
<dbReference type="STRING" id="1121419.SAMN05443529_10428"/>
<dbReference type="PANTHER" id="PTHR43736">
    <property type="entry name" value="ADP-RIBOSE PYROPHOSPHATASE"/>
    <property type="match status" value="1"/>
</dbReference>
<dbReference type="CDD" id="cd18873">
    <property type="entry name" value="NUDIX_NadM_like"/>
    <property type="match status" value="1"/>
</dbReference>
<dbReference type="InterPro" id="IPR036390">
    <property type="entry name" value="WH_DNA-bd_sf"/>
</dbReference>
<evidence type="ECO:0000313" key="3">
    <source>
        <dbReference type="Proteomes" id="UP000198656"/>
    </source>
</evidence>
<dbReference type="InterPro" id="IPR015797">
    <property type="entry name" value="NUDIX_hydrolase-like_dom_sf"/>
</dbReference>
<sequence length="243" mass="28176">MKHDFSTHHRMSVATDVVVLTTDNKPLSNNRKVAEKGLQLLLVKRDEEPYNGCWALPAGFVNYDEPLLECAKRKLREKVGLDDIYLEQLYSYGDDVNRDIRGRVISIGYIALAPKEKILLNSERAGKEAEWFWIESATSEWEPDRLSFIAVKDPSVRITSLAFDHRMIIADALNRIKNKIMYTDVGFHLVNELFTVKELQTVYELLLGREVQAFRRVLNDKIIETDQWTDGKAHRPARLFKQR</sequence>
<dbReference type="Gene3D" id="1.10.10.10">
    <property type="entry name" value="Winged helix-like DNA-binding domain superfamily/Winged helix DNA-binding domain"/>
    <property type="match status" value="1"/>
</dbReference>
<dbReference type="Pfam" id="PF21906">
    <property type="entry name" value="WHD_NrtR"/>
    <property type="match status" value="1"/>
</dbReference>
<gene>
    <name evidence="2" type="ORF">SAMN05443529_10428</name>
</gene>
<dbReference type="InterPro" id="IPR000086">
    <property type="entry name" value="NUDIX_hydrolase_dom"/>
</dbReference>
<reference evidence="3" key="1">
    <citation type="submission" date="2016-10" db="EMBL/GenBank/DDBJ databases">
        <authorList>
            <person name="Varghese N."/>
            <person name="Submissions S."/>
        </authorList>
    </citation>
    <scope>NUCLEOTIDE SEQUENCE [LARGE SCALE GENOMIC DNA]</scope>
    <source>
        <strain evidence="3">DSM 8344</strain>
    </source>
</reference>
<dbReference type="SUPFAM" id="SSF55811">
    <property type="entry name" value="Nudix"/>
    <property type="match status" value="1"/>
</dbReference>
<protein>
    <submittedName>
        <fullName evidence="2">ADP-ribose pyrophosphatase YjhB, NUDIX family</fullName>
    </submittedName>
</protein>
<keyword evidence="3" id="KW-1185">Reference proteome</keyword>
<dbReference type="OrthoDB" id="9786141at2"/>
<evidence type="ECO:0000259" key="1">
    <source>
        <dbReference type="PROSITE" id="PS51462"/>
    </source>
</evidence>